<dbReference type="EMBL" id="JAQQAF010000009">
    <property type="protein sequence ID" value="KAJ8461235.1"/>
    <property type="molecule type" value="Genomic_DNA"/>
</dbReference>
<evidence type="ECO:0000313" key="2">
    <source>
        <dbReference type="EMBL" id="KAJ8461235.1"/>
    </source>
</evidence>
<keyword evidence="3" id="KW-1185">Reference proteome</keyword>
<dbReference type="Proteomes" id="UP001222027">
    <property type="component" value="Unassembled WGS sequence"/>
</dbReference>
<gene>
    <name evidence="2" type="ORF">OPV22_034161</name>
</gene>
<evidence type="ECO:0000256" key="1">
    <source>
        <dbReference type="SAM" id="Phobius"/>
    </source>
</evidence>
<feature type="transmembrane region" description="Helical" evidence="1">
    <location>
        <begin position="114"/>
        <end position="137"/>
    </location>
</feature>
<proteinExistence type="predicted"/>
<evidence type="ECO:0000313" key="3">
    <source>
        <dbReference type="Proteomes" id="UP001222027"/>
    </source>
</evidence>
<keyword evidence="1" id="KW-0472">Membrane</keyword>
<accession>A0AAV8Q207</accession>
<keyword evidence="1" id="KW-1133">Transmembrane helix</keyword>
<comment type="caution">
    <text evidence="2">The sequence shown here is derived from an EMBL/GenBank/DDBJ whole genome shotgun (WGS) entry which is preliminary data.</text>
</comment>
<reference evidence="2 3" key="1">
    <citation type="submission" date="2022-12" db="EMBL/GenBank/DDBJ databases">
        <title>Chromosome-scale assembly of the Ensete ventricosum genome.</title>
        <authorList>
            <person name="Dussert Y."/>
            <person name="Stocks J."/>
            <person name="Wendawek A."/>
            <person name="Woldeyes F."/>
            <person name="Nichols R.A."/>
            <person name="Borrell J.S."/>
        </authorList>
    </citation>
    <scope>NUCLEOTIDE SEQUENCE [LARGE SCALE GENOMIC DNA]</scope>
    <source>
        <strain evidence="3">cv. Maze</strain>
        <tissue evidence="2">Seeds</tissue>
    </source>
</reference>
<protein>
    <submittedName>
        <fullName evidence="2">Uncharacterized protein</fullName>
    </submittedName>
</protein>
<sequence length="228" mass="24828">MIGSPSGAHRGATSGSTSVVRFITNDRTPSRLGVLVWLDTLAMIGQLRGAHFGATGQITWIEVWIELHTREAELRSLEQDGEPVPVGGSIGNRASAASSASALLLLGLEDPRGLVAFFVFLVLAGLLSSPFLCWLASSPSPRFGFACSRVENLCCLAGLLSLGEAWLARRGTNKHSRRNRPFQEACDKLGCPRFPSMLEVGCVCDDHPWWQFREAYDRRSLIAAWATD</sequence>
<organism evidence="2 3">
    <name type="scientific">Ensete ventricosum</name>
    <name type="common">Abyssinian banana</name>
    <name type="synonym">Musa ensete</name>
    <dbReference type="NCBI Taxonomy" id="4639"/>
    <lineage>
        <taxon>Eukaryota</taxon>
        <taxon>Viridiplantae</taxon>
        <taxon>Streptophyta</taxon>
        <taxon>Embryophyta</taxon>
        <taxon>Tracheophyta</taxon>
        <taxon>Spermatophyta</taxon>
        <taxon>Magnoliopsida</taxon>
        <taxon>Liliopsida</taxon>
        <taxon>Zingiberales</taxon>
        <taxon>Musaceae</taxon>
        <taxon>Ensete</taxon>
    </lineage>
</organism>
<keyword evidence="1" id="KW-0812">Transmembrane</keyword>
<dbReference type="AlphaFoldDB" id="A0AAV8Q207"/>
<name>A0AAV8Q207_ENSVE</name>